<organism evidence="1 2">
    <name type="scientific">Hibiscus sabdariffa</name>
    <name type="common">roselle</name>
    <dbReference type="NCBI Taxonomy" id="183260"/>
    <lineage>
        <taxon>Eukaryota</taxon>
        <taxon>Viridiplantae</taxon>
        <taxon>Streptophyta</taxon>
        <taxon>Embryophyta</taxon>
        <taxon>Tracheophyta</taxon>
        <taxon>Spermatophyta</taxon>
        <taxon>Magnoliopsida</taxon>
        <taxon>eudicotyledons</taxon>
        <taxon>Gunneridae</taxon>
        <taxon>Pentapetalae</taxon>
        <taxon>rosids</taxon>
        <taxon>malvids</taxon>
        <taxon>Malvales</taxon>
        <taxon>Malvaceae</taxon>
        <taxon>Malvoideae</taxon>
        <taxon>Hibiscus</taxon>
    </lineage>
</organism>
<proteinExistence type="predicted"/>
<evidence type="ECO:0000313" key="2">
    <source>
        <dbReference type="Proteomes" id="UP001396334"/>
    </source>
</evidence>
<comment type="caution">
    <text evidence="1">The sequence shown here is derived from an EMBL/GenBank/DDBJ whole genome shotgun (WGS) entry which is preliminary data.</text>
</comment>
<keyword evidence="2" id="KW-1185">Reference proteome</keyword>
<sequence length="172" mass="19044">MVDEIGCWDWNRLQQWLPRNVLDKIATVKPPRMGSSADTPGWHWEANPVLHGVPTSPPRVGYYGNKDATQSLVNLNWDLQTQLTHLSHNHRIPHFAHLTRPGGFPDSAFGNSNTLQSSIILSSHNLFICQIGEHVFLGVSGTIDSETSNACTDCRKPKSTEHNVGDIASLTL</sequence>
<reference evidence="1 2" key="1">
    <citation type="journal article" date="2024" name="G3 (Bethesda)">
        <title>Genome assembly of Hibiscus sabdariffa L. provides insights into metabolisms of medicinal natural products.</title>
        <authorList>
            <person name="Kim T."/>
        </authorList>
    </citation>
    <scope>NUCLEOTIDE SEQUENCE [LARGE SCALE GENOMIC DNA]</scope>
    <source>
        <strain evidence="1">TK-2024</strain>
        <tissue evidence="1">Old leaves</tissue>
    </source>
</reference>
<protein>
    <submittedName>
        <fullName evidence="1">Uncharacterized protein</fullName>
    </submittedName>
</protein>
<name>A0ABR2QMM5_9ROSI</name>
<accession>A0ABR2QMM5</accession>
<gene>
    <name evidence="1" type="ORF">V6N11_024608</name>
</gene>
<dbReference type="EMBL" id="JBBPBN010000035">
    <property type="protein sequence ID" value="KAK9001913.1"/>
    <property type="molecule type" value="Genomic_DNA"/>
</dbReference>
<evidence type="ECO:0000313" key="1">
    <source>
        <dbReference type="EMBL" id="KAK9001913.1"/>
    </source>
</evidence>
<dbReference type="Proteomes" id="UP001396334">
    <property type="component" value="Unassembled WGS sequence"/>
</dbReference>